<evidence type="ECO:0000256" key="4">
    <source>
        <dbReference type="ARBA" id="ARBA00022692"/>
    </source>
</evidence>
<evidence type="ECO:0000256" key="1">
    <source>
        <dbReference type="ARBA" id="ARBA00004141"/>
    </source>
</evidence>
<dbReference type="PANTHER" id="PTHR42751">
    <property type="entry name" value="SODIUM/HYDROGEN EXCHANGER FAMILY/TRKA DOMAIN PROTEIN"/>
    <property type="match status" value="1"/>
</dbReference>
<name>A0A395M2G2_9BACT</name>
<keyword evidence="3" id="KW-0813">Transport</keyword>
<feature type="transmembrane region" description="Helical" evidence="7">
    <location>
        <begin position="154"/>
        <end position="176"/>
    </location>
</feature>
<keyword evidence="5 7" id="KW-1133">Transmembrane helix</keyword>
<sequence>MHHFDFLGELSLIVAAAIVVILIFQKVKLPAIIGLIFTGILLGQSVFGIIKDLTLIEILAELGVVLLLFTIGLEFSLDELKRLKEIVLIGGTAQIVATIGVAALLLLFLFPLFGIVLSWRESVFLGIVIAASSTAICLKLLADRDELSLPHGRIALGILILQDVAIVPMVIAVTFLSPTADGSLVKIARDLGLLILFSTAIIIGFQLAMPRLVRLLAEIHAKEALALGAILLCFGSAYLTSLAGLSLALGGFIAGIIIASTDESHKIAHSVEPLRDALTSLFFVSVGLLLNLNWSYLPIYLLIAVGVIILKFIIVAVISSLLGYSMRESLMGRHDAGRKLGEFSFV</sequence>
<gene>
    <name evidence="9" type="ORF">D0433_02950</name>
</gene>
<dbReference type="InterPro" id="IPR038770">
    <property type="entry name" value="Na+/solute_symporter_sf"/>
</dbReference>
<dbReference type="Proteomes" id="UP000266389">
    <property type="component" value="Unassembled WGS sequence"/>
</dbReference>
<dbReference type="PANTHER" id="PTHR42751:SF3">
    <property type="entry name" value="SODIUM_GLUTAMATE SYMPORTER"/>
    <property type="match status" value="1"/>
</dbReference>
<dbReference type="InterPro" id="IPR006153">
    <property type="entry name" value="Cation/H_exchanger_TM"/>
</dbReference>
<evidence type="ECO:0000256" key="5">
    <source>
        <dbReference type="ARBA" id="ARBA00022989"/>
    </source>
</evidence>
<evidence type="ECO:0000256" key="3">
    <source>
        <dbReference type="ARBA" id="ARBA00022448"/>
    </source>
</evidence>
<dbReference type="GO" id="GO:0016020">
    <property type="term" value="C:membrane"/>
    <property type="evidence" value="ECO:0007669"/>
    <property type="project" value="UniProtKB-SubCell"/>
</dbReference>
<dbReference type="AlphaFoldDB" id="A0A395M2G2"/>
<dbReference type="GO" id="GO:1902600">
    <property type="term" value="P:proton transmembrane transport"/>
    <property type="evidence" value="ECO:0007669"/>
    <property type="project" value="InterPro"/>
</dbReference>
<evidence type="ECO:0000259" key="8">
    <source>
        <dbReference type="Pfam" id="PF00999"/>
    </source>
</evidence>
<feature type="transmembrane region" description="Helical" evidence="7">
    <location>
        <begin position="87"/>
        <end position="117"/>
    </location>
</feature>
<keyword evidence="4 7" id="KW-0812">Transmembrane</keyword>
<comment type="caution">
    <text evidence="9">The sequence shown here is derived from an EMBL/GenBank/DDBJ whole genome shotgun (WGS) entry which is preliminary data.</text>
</comment>
<proteinExistence type="inferred from homology"/>
<feature type="transmembrane region" description="Helical" evidence="7">
    <location>
        <begin position="123"/>
        <end position="142"/>
    </location>
</feature>
<accession>A0A395M2G2</accession>
<reference evidence="9 10" key="1">
    <citation type="journal article" date="2011" name="ISME J.">
        <title>Community ecology of hot spring cyanobacterial mats: predominant populations and their functional potential.</title>
        <authorList>
            <person name="Klatt C.G."/>
            <person name="Wood J.M."/>
            <person name="Rusch D.B."/>
            <person name="Bateson M.M."/>
            <person name="Hamamura N."/>
            <person name="Heidelberg J.F."/>
            <person name="Grossman A.R."/>
            <person name="Bhaya D."/>
            <person name="Cohan F.M."/>
            <person name="Kuhl M."/>
            <person name="Bryant D.A."/>
            <person name="Ward D.M."/>
        </authorList>
    </citation>
    <scope>NUCLEOTIDE SEQUENCE [LARGE SCALE GENOMIC DNA]</scope>
    <source>
        <strain evidence="9">OS</strain>
    </source>
</reference>
<dbReference type="GO" id="GO:0015297">
    <property type="term" value="F:antiporter activity"/>
    <property type="evidence" value="ECO:0007669"/>
    <property type="project" value="InterPro"/>
</dbReference>
<comment type="subcellular location">
    <subcellularLocation>
        <location evidence="1">Membrane</location>
        <topology evidence="1">Multi-pass membrane protein</topology>
    </subcellularLocation>
</comment>
<comment type="similarity">
    <text evidence="2">Belongs to the monovalent cation:proton antiporter 2 (CPA2) transporter (TC 2.A.37) family.</text>
</comment>
<feature type="transmembrane region" description="Helical" evidence="7">
    <location>
        <begin position="274"/>
        <end position="294"/>
    </location>
</feature>
<dbReference type="Pfam" id="PF00999">
    <property type="entry name" value="Na_H_Exchanger"/>
    <property type="match status" value="1"/>
</dbReference>
<dbReference type="EMBL" id="PHFL01000013">
    <property type="protein sequence ID" value="RFM24985.1"/>
    <property type="molecule type" value="Genomic_DNA"/>
</dbReference>
<feature type="transmembrane region" description="Helical" evidence="7">
    <location>
        <begin position="221"/>
        <end position="239"/>
    </location>
</feature>
<feature type="non-terminal residue" evidence="9">
    <location>
        <position position="346"/>
    </location>
</feature>
<evidence type="ECO:0000256" key="7">
    <source>
        <dbReference type="SAM" id="Phobius"/>
    </source>
</evidence>
<evidence type="ECO:0000256" key="6">
    <source>
        <dbReference type="ARBA" id="ARBA00023136"/>
    </source>
</evidence>
<feature type="transmembrane region" description="Helical" evidence="7">
    <location>
        <begin position="191"/>
        <end position="209"/>
    </location>
</feature>
<feature type="transmembrane region" description="Helical" evidence="7">
    <location>
        <begin position="56"/>
        <end position="75"/>
    </location>
</feature>
<organism evidence="9 10">
    <name type="scientific">Candidatus Thermochlorobacter aerophilus</name>
    <dbReference type="NCBI Taxonomy" id="1868324"/>
    <lineage>
        <taxon>Bacteria</taxon>
        <taxon>Pseudomonadati</taxon>
        <taxon>Chlorobiota</taxon>
        <taxon>Chlorobiia</taxon>
        <taxon>Chlorobiales</taxon>
        <taxon>Candidatus Thermochlorobacteriaceae</taxon>
        <taxon>Candidatus Thermochlorobacter</taxon>
    </lineage>
</organism>
<evidence type="ECO:0000313" key="9">
    <source>
        <dbReference type="EMBL" id="RFM24985.1"/>
    </source>
</evidence>
<dbReference type="Gene3D" id="1.20.1530.20">
    <property type="match status" value="1"/>
</dbReference>
<evidence type="ECO:0000256" key="2">
    <source>
        <dbReference type="ARBA" id="ARBA00005551"/>
    </source>
</evidence>
<feature type="transmembrane region" description="Helical" evidence="7">
    <location>
        <begin position="6"/>
        <end position="24"/>
    </location>
</feature>
<protein>
    <submittedName>
        <fullName evidence="9">Sodium:proton exchanger</fullName>
    </submittedName>
</protein>
<feature type="transmembrane region" description="Helical" evidence="7">
    <location>
        <begin position="31"/>
        <end position="50"/>
    </location>
</feature>
<evidence type="ECO:0000313" key="10">
    <source>
        <dbReference type="Proteomes" id="UP000266389"/>
    </source>
</evidence>
<feature type="domain" description="Cation/H+ exchanger transmembrane" evidence="8">
    <location>
        <begin position="14"/>
        <end position="331"/>
    </location>
</feature>
<feature type="transmembrane region" description="Helical" evidence="7">
    <location>
        <begin position="300"/>
        <end position="324"/>
    </location>
</feature>
<keyword evidence="6 7" id="KW-0472">Membrane</keyword>